<organism evidence="1">
    <name type="scientific">Arundo donax</name>
    <name type="common">Giant reed</name>
    <name type="synonym">Donax arundinaceus</name>
    <dbReference type="NCBI Taxonomy" id="35708"/>
    <lineage>
        <taxon>Eukaryota</taxon>
        <taxon>Viridiplantae</taxon>
        <taxon>Streptophyta</taxon>
        <taxon>Embryophyta</taxon>
        <taxon>Tracheophyta</taxon>
        <taxon>Spermatophyta</taxon>
        <taxon>Magnoliopsida</taxon>
        <taxon>Liliopsida</taxon>
        <taxon>Poales</taxon>
        <taxon>Poaceae</taxon>
        <taxon>PACMAD clade</taxon>
        <taxon>Arundinoideae</taxon>
        <taxon>Arundineae</taxon>
        <taxon>Arundo</taxon>
    </lineage>
</organism>
<dbReference type="AlphaFoldDB" id="A0A0A9F8R5"/>
<protein>
    <submittedName>
        <fullName evidence="1">Uncharacterized protein</fullName>
    </submittedName>
</protein>
<name>A0A0A9F8R5_ARUDO</name>
<sequence>MSCIFWLPLIWILECSLRSQFSLLRDKSS</sequence>
<reference evidence="1" key="2">
    <citation type="journal article" date="2015" name="Data Brief">
        <title>Shoot transcriptome of the giant reed, Arundo donax.</title>
        <authorList>
            <person name="Barrero R.A."/>
            <person name="Guerrero F.D."/>
            <person name="Moolhuijzen P."/>
            <person name="Goolsby J.A."/>
            <person name="Tidwell J."/>
            <person name="Bellgard S.E."/>
            <person name="Bellgard M.I."/>
        </authorList>
    </citation>
    <scope>NUCLEOTIDE SEQUENCE</scope>
    <source>
        <tissue evidence="1">Shoot tissue taken approximately 20 cm above the soil surface</tissue>
    </source>
</reference>
<proteinExistence type="predicted"/>
<evidence type="ECO:0000313" key="1">
    <source>
        <dbReference type="EMBL" id="JAE06541.1"/>
    </source>
</evidence>
<dbReference type="EMBL" id="GBRH01191355">
    <property type="protein sequence ID" value="JAE06541.1"/>
    <property type="molecule type" value="Transcribed_RNA"/>
</dbReference>
<reference evidence="1" key="1">
    <citation type="submission" date="2014-09" db="EMBL/GenBank/DDBJ databases">
        <authorList>
            <person name="Magalhaes I.L.F."/>
            <person name="Oliveira U."/>
            <person name="Santos F.R."/>
            <person name="Vidigal T.H.D.A."/>
            <person name="Brescovit A.D."/>
            <person name="Santos A.J."/>
        </authorList>
    </citation>
    <scope>NUCLEOTIDE SEQUENCE</scope>
    <source>
        <tissue evidence="1">Shoot tissue taken approximately 20 cm above the soil surface</tissue>
    </source>
</reference>
<accession>A0A0A9F8R5</accession>